<dbReference type="OrthoDB" id="29563at2759"/>
<feature type="domain" description="Ribosomal protein eL8/eL30/eS12/Gadd45" evidence="6">
    <location>
        <begin position="133"/>
        <end position="214"/>
    </location>
</feature>
<keyword evidence="3 4" id="KW-0687">Ribonucleoprotein</keyword>
<dbReference type="GO" id="GO:0042254">
    <property type="term" value="P:ribosome biogenesis"/>
    <property type="evidence" value="ECO:0007669"/>
    <property type="project" value="InterPro"/>
</dbReference>
<dbReference type="InterPro" id="IPR001921">
    <property type="entry name" value="Ribosomal_eL8_euk"/>
</dbReference>
<dbReference type="InterPro" id="IPR050257">
    <property type="entry name" value="eL8/uL1-like"/>
</dbReference>
<evidence type="ECO:0000259" key="6">
    <source>
        <dbReference type="Pfam" id="PF01248"/>
    </source>
</evidence>
<name>A0A067C751_SAPPC</name>
<feature type="compositionally biased region" description="Basic and acidic residues" evidence="5">
    <location>
        <begin position="270"/>
        <end position="279"/>
    </location>
</feature>
<evidence type="ECO:0000256" key="4">
    <source>
        <dbReference type="RuleBase" id="RU367042"/>
    </source>
</evidence>
<dbReference type="SUPFAM" id="SSF55315">
    <property type="entry name" value="L30e-like"/>
    <property type="match status" value="1"/>
</dbReference>
<dbReference type="OMA" id="RMVKWPA"/>
<feature type="region of interest" description="Disordered" evidence="5">
    <location>
        <begin position="237"/>
        <end position="279"/>
    </location>
</feature>
<evidence type="ECO:0000256" key="3">
    <source>
        <dbReference type="ARBA" id="ARBA00023274"/>
    </source>
</evidence>
<dbReference type="PROSITE" id="PS01082">
    <property type="entry name" value="RIBOSOMAL_L7AE"/>
    <property type="match status" value="1"/>
</dbReference>
<accession>A0A067C751</accession>
<dbReference type="InterPro" id="IPR004038">
    <property type="entry name" value="Ribosomal_eL8/eL30/eS12/Gad45"/>
</dbReference>
<evidence type="ECO:0000256" key="1">
    <source>
        <dbReference type="ARBA" id="ARBA00007337"/>
    </source>
</evidence>
<dbReference type="Gene3D" id="3.30.1330.30">
    <property type="match status" value="1"/>
</dbReference>
<dbReference type="Proteomes" id="UP000030745">
    <property type="component" value="Unassembled WGS sequence"/>
</dbReference>
<evidence type="ECO:0000256" key="2">
    <source>
        <dbReference type="ARBA" id="ARBA00022980"/>
    </source>
</evidence>
<feature type="region of interest" description="Disordered" evidence="5">
    <location>
        <begin position="1"/>
        <end position="48"/>
    </location>
</feature>
<dbReference type="GO" id="GO:0003723">
    <property type="term" value="F:RNA binding"/>
    <property type="evidence" value="ECO:0007669"/>
    <property type="project" value="UniProtKB-UniRule"/>
</dbReference>
<dbReference type="InterPro" id="IPR004037">
    <property type="entry name" value="Ribosomal_eL8-like_CS"/>
</dbReference>
<comment type="function">
    <text evidence="4">Component of the ribosome.</text>
</comment>
<organism evidence="7 8">
    <name type="scientific">Saprolegnia parasitica (strain CBS 223.65)</name>
    <dbReference type="NCBI Taxonomy" id="695850"/>
    <lineage>
        <taxon>Eukaryota</taxon>
        <taxon>Sar</taxon>
        <taxon>Stramenopiles</taxon>
        <taxon>Oomycota</taxon>
        <taxon>Saprolegniomycetes</taxon>
        <taxon>Saprolegniales</taxon>
        <taxon>Saprolegniaceae</taxon>
        <taxon>Saprolegnia</taxon>
    </lineage>
</organism>
<evidence type="ECO:0000256" key="5">
    <source>
        <dbReference type="SAM" id="MobiDB-lite"/>
    </source>
</evidence>
<keyword evidence="2 4" id="KW-0689">Ribosomal protein</keyword>
<evidence type="ECO:0000313" key="7">
    <source>
        <dbReference type="EMBL" id="KDO26594.1"/>
    </source>
</evidence>
<dbReference type="InterPro" id="IPR018492">
    <property type="entry name" value="Ribosomal_eL8/Nhp2"/>
</dbReference>
<dbReference type="InterPro" id="IPR029064">
    <property type="entry name" value="Ribosomal_eL30-like_sf"/>
</dbReference>
<dbReference type="RefSeq" id="XP_012202736.1">
    <property type="nucleotide sequence ID" value="XM_012347346.1"/>
</dbReference>
<keyword evidence="8" id="KW-1185">Reference proteome</keyword>
<dbReference type="KEGG" id="spar:SPRG_07998"/>
<feature type="compositionally biased region" description="Low complexity" evidence="5">
    <location>
        <begin position="10"/>
        <end position="26"/>
    </location>
</feature>
<dbReference type="EMBL" id="KK583223">
    <property type="protein sequence ID" value="KDO26594.1"/>
    <property type="molecule type" value="Genomic_DNA"/>
</dbReference>
<dbReference type="PRINTS" id="PR00882">
    <property type="entry name" value="RIBOSOMALL7A"/>
</dbReference>
<dbReference type="PRINTS" id="PR00881">
    <property type="entry name" value="L7ARS6FAMILY"/>
</dbReference>
<dbReference type="FunFam" id="3.30.1330.30:FF:000003">
    <property type="entry name" value="60S ribosomal protein L7a"/>
    <property type="match status" value="1"/>
</dbReference>
<evidence type="ECO:0000313" key="8">
    <source>
        <dbReference type="Proteomes" id="UP000030745"/>
    </source>
</evidence>
<dbReference type="PANTHER" id="PTHR23105">
    <property type="entry name" value="RIBOSOMAL PROTEIN L7AE FAMILY MEMBER"/>
    <property type="match status" value="1"/>
</dbReference>
<dbReference type="GO" id="GO:0022625">
    <property type="term" value="C:cytosolic large ribosomal subunit"/>
    <property type="evidence" value="ECO:0007669"/>
    <property type="project" value="UniProtKB-UniRule"/>
</dbReference>
<dbReference type="AlphaFoldDB" id="A0A067C751"/>
<sequence length="279" mass="31193">MPSKKVLKGASTTQKPAAAKPAAKSTASKKKGADPLFPSAPKNFRLGGDIQPKRDLSRFVRWPKNVRLQRQHKILTTRLKVPPSINQFTNTLDKNAATDLYKLLLKYQPETKAAKTQRLRDIAAGKEQVSAPPAVIKYGLNHVTSLIENKKAKMVCIAHDVTPIELVVFLPALCRKMDIPYCIVKGKARLGQLVHKKNAAVVALTQVNKEDKAKFDSLNTAFRAQFNDESTHRRKWGVASWASRRRRSSSSAPRPSPPNSPRRPSTKFLVTDHHWRDGK</sequence>
<dbReference type="GeneID" id="24130244"/>
<reference evidence="7 8" key="1">
    <citation type="journal article" date="2013" name="PLoS Genet.">
        <title>Distinctive expansion of potential virulence genes in the genome of the oomycete fish pathogen Saprolegnia parasitica.</title>
        <authorList>
            <person name="Jiang R.H."/>
            <person name="de Bruijn I."/>
            <person name="Haas B.J."/>
            <person name="Belmonte R."/>
            <person name="Lobach L."/>
            <person name="Christie J."/>
            <person name="van den Ackerveken G."/>
            <person name="Bottin A."/>
            <person name="Bulone V."/>
            <person name="Diaz-Moreno S.M."/>
            <person name="Dumas B."/>
            <person name="Fan L."/>
            <person name="Gaulin E."/>
            <person name="Govers F."/>
            <person name="Grenville-Briggs L.J."/>
            <person name="Horner N.R."/>
            <person name="Levin J.Z."/>
            <person name="Mammella M."/>
            <person name="Meijer H.J."/>
            <person name="Morris P."/>
            <person name="Nusbaum C."/>
            <person name="Oome S."/>
            <person name="Phillips A.J."/>
            <person name="van Rooyen D."/>
            <person name="Rzeszutek E."/>
            <person name="Saraiva M."/>
            <person name="Secombes C.J."/>
            <person name="Seidl M.F."/>
            <person name="Snel B."/>
            <person name="Stassen J.H."/>
            <person name="Sykes S."/>
            <person name="Tripathy S."/>
            <person name="van den Berg H."/>
            <person name="Vega-Arreguin J.C."/>
            <person name="Wawra S."/>
            <person name="Young S.K."/>
            <person name="Zeng Q."/>
            <person name="Dieguez-Uribeondo J."/>
            <person name="Russ C."/>
            <person name="Tyler B.M."/>
            <person name="van West P."/>
        </authorList>
    </citation>
    <scope>NUCLEOTIDE SEQUENCE [LARGE SCALE GENOMIC DNA]</scope>
    <source>
        <strain evidence="7 8">CBS 223.65</strain>
    </source>
</reference>
<gene>
    <name evidence="7" type="ORF">SPRG_07998</name>
</gene>
<dbReference type="STRING" id="695850.A0A067C751"/>
<protein>
    <recommendedName>
        <fullName evidence="4">60S ribosomal protein L7a</fullName>
    </recommendedName>
</protein>
<comment type="similarity">
    <text evidence="1 4">Belongs to the eukaryotic ribosomal protein eL8 family.</text>
</comment>
<proteinExistence type="inferred from homology"/>
<dbReference type="Pfam" id="PF01248">
    <property type="entry name" value="Ribosomal_L7Ae"/>
    <property type="match status" value="1"/>
</dbReference>
<dbReference type="VEuPathDB" id="FungiDB:SPRG_07998"/>